<dbReference type="InterPro" id="IPR036866">
    <property type="entry name" value="RibonucZ/Hydroxyglut_hydro"/>
</dbReference>
<dbReference type="PANTHER" id="PTHR42951">
    <property type="entry name" value="METALLO-BETA-LACTAMASE DOMAIN-CONTAINING"/>
    <property type="match status" value="1"/>
</dbReference>
<dbReference type="PANTHER" id="PTHR42951:SF4">
    <property type="entry name" value="ACYL-COENZYME A THIOESTERASE MBLAC2"/>
    <property type="match status" value="1"/>
</dbReference>
<feature type="domain" description="Metallo-beta-lactamase" evidence="2">
    <location>
        <begin position="1"/>
        <end position="181"/>
    </location>
</feature>
<sequence>MVGDDAVAVIDSGYGGAMAEAMLAHIRRITDRPVRYVINTNSQPHRIMGNPVFRRAEAEVIAAAEAVPRIKAEAQVFAATIEGVLGLTPNSVEVPSTPTVAIDKETSLDLGGVRLRVIPVGDAHTPGSLVVAVNPDALAFAGDVLYRGRLLSILSKSNVREWIKSFQRLRQLGDVLFIPGHGEPGPLSAFEHSTHDYLTALKRHMDQAVEEDIDLQDAISSFDQSAWKGFADFEALAGRNAHQAYLQSEAAAFE</sequence>
<dbReference type="CDD" id="cd16282">
    <property type="entry name" value="metallo-hydrolase-like_MBL-fold"/>
    <property type="match status" value="1"/>
</dbReference>
<proteinExistence type="inferred from homology"/>
<dbReference type="InterPro" id="IPR050855">
    <property type="entry name" value="NDM-1-like"/>
</dbReference>
<dbReference type="Gene3D" id="3.60.15.10">
    <property type="entry name" value="Ribonuclease Z/Hydroxyacylglutathione hydrolase-like"/>
    <property type="match status" value="1"/>
</dbReference>
<accession>G2DHF3</accession>
<dbReference type="GO" id="GO:0017001">
    <property type="term" value="P:antibiotic catabolic process"/>
    <property type="evidence" value="ECO:0007669"/>
    <property type="project" value="UniProtKB-ARBA"/>
</dbReference>
<organism evidence="3 4">
    <name type="scientific">endosymbiont of Riftia pachyptila</name>
    <name type="common">vent Ph05</name>
    <dbReference type="NCBI Taxonomy" id="1048808"/>
    <lineage>
        <taxon>Bacteria</taxon>
        <taxon>Pseudomonadati</taxon>
        <taxon>Pseudomonadota</taxon>
        <taxon>Gammaproteobacteria</taxon>
        <taxon>sulfur-oxidizing symbionts</taxon>
    </lineage>
</organism>
<comment type="caution">
    <text evidence="3">The sequence shown here is derived from an EMBL/GenBank/DDBJ whole genome shotgun (WGS) entry which is preliminary data.</text>
</comment>
<dbReference type="Proteomes" id="UP000004491">
    <property type="component" value="Unassembled WGS sequence"/>
</dbReference>
<protein>
    <submittedName>
        <fullName evidence="3">SoxH-like protein</fullName>
    </submittedName>
</protein>
<evidence type="ECO:0000256" key="1">
    <source>
        <dbReference type="ARBA" id="ARBA00005250"/>
    </source>
</evidence>
<keyword evidence="4" id="KW-1185">Reference proteome</keyword>
<reference evidence="3" key="1">
    <citation type="journal article" date="2011" name="ISME J.">
        <title>The endosymbionts of the deep-sea tubeworms Riftia pachyptila and Tevnia jerichonana share an identical physiology as revealed by proteogenomic analyses.</title>
        <authorList>
            <person name="Gardebrecht A."/>
            <person name="Markert S."/>
            <person name="Felbeck H."/>
            <person name="Thuermer A."/>
            <person name="Albrecht D."/>
            <person name="Wollherr A."/>
            <person name="Kabisch J."/>
            <person name="Lehmann R."/>
            <person name="Daniel R."/>
            <person name="Liesegang H."/>
            <person name="Hecker M."/>
            <person name="Sievert S.M."/>
            <person name="Schweder T."/>
        </authorList>
    </citation>
    <scope>NUCLEOTIDE SEQUENCE [LARGE SCALE GENOMIC DNA]</scope>
</reference>
<dbReference type="PATRIC" id="fig|1048808.3.peg.3106"/>
<name>G2DHF3_9GAMM</name>
<dbReference type="EMBL" id="AFOC01000128">
    <property type="protein sequence ID" value="EGV49958.1"/>
    <property type="molecule type" value="Genomic_DNA"/>
</dbReference>
<dbReference type="Pfam" id="PF00753">
    <property type="entry name" value="Lactamase_B"/>
    <property type="match status" value="1"/>
</dbReference>
<dbReference type="InterPro" id="IPR001279">
    <property type="entry name" value="Metallo-B-lactamas"/>
</dbReference>
<dbReference type="SMART" id="SM00849">
    <property type="entry name" value="Lactamase_B"/>
    <property type="match status" value="1"/>
</dbReference>
<gene>
    <name evidence="3" type="ORF">Rifp1Sym_ew00080</name>
</gene>
<evidence type="ECO:0000313" key="4">
    <source>
        <dbReference type="Proteomes" id="UP000004491"/>
    </source>
</evidence>
<evidence type="ECO:0000259" key="2">
    <source>
        <dbReference type="SMART" id="SM00849"/>
    </source>
</evidence>
<dbReference type="AlphaFoldDB" id="G2DHF3"/>
<dbReference type="SUPFAM" id="SSF56281">
    <property type="entry name" value="Metallo-hydrolase/oxidoreductase"/>
    <property type="match status" value="1"/>
</dbReference>
<comment type="similarity">
    <text evidence="1">Belongs to the metallo-beta-lactamase superfamily. Class-B beta-lactamase family.</text>
</comment>
<evidence type="ECO:0000313" key="3">
    <source>
        <dbReference type="EMBL" id="EGV49958.1"/>
    </source>
</evidence>